<dbReference type="Proteomes" id="UP001549291">
    <property type="component" value="Unassembled WGS sequence"/>
</dbReference>
<protein>
    <recommendedName>
        <fullName evidence="3">Transposase</fullName>
    </recommendedName>
</protein>
<sequence length="71" mass="8150">MPLTRRRSDNSHQETWYIYFDDVRVGTISERAGVPVCDDRQRIGTLISDRIGRPLPGAQRTHCAQSEFFGL</sequence>
<comment type="caution">
    <text evidence="1">The sequence shown here is derived from an EMBL/GenBank/DDBJ whole genome shotgun (WGS) entry which is preliminary data.</text>
</comment>
<accession>A0ABV2RS96</accession>
<name>A0ABV2RS96_BRAJP</name>
<evidence type="ECO:0008006" key="3">
    <source>
        <dbReference type="Google" id="ProtNLM"/>
    </source>
</evidence>
<organism evidence="1 2">
    <name type="scientific">Bradyrhizobium japonicum</name>
    <dbReference type="NCBI Taxonomy" id="375"/>
    <lineage>
        <taxon>Bacteria</taxon>
        <taxon>Pseudomonadati</taxon>
        <taxon>Pseudomonadota</taxon>
        <taxon>Alphaproteobacteria</taxon>
        <taxon>Hyphomicrobiales</taxon>
        <taxon>Nitrobacteraceae</taxon>
        <taxon>Bradyrhizobium</taxon>
    </lineage>
</organism>
<evidence type="ECO:0000313" key="2">
    <source>
        <dbReference type="Proteomes" id="UP001549291"/>
    </source>
</evidence>
<proteinExistence type="predicted"/>
<keyword evidence="2" id="KW-1185">Reference proteome</keyword>
<dbReference type="EMBL" id="JBEPTQ010000002">
    <property type="protein sequence ID" value="MET4719460.1"/>
    <property type="molecule type" value="Genomic_DNA"/>
</dbReference>
<gene>
    <name evidence="1" type="ORF">ABIF63_003566</name>
</gene>
<evidence type="ECO:0000313" key="1">
    <source>
        <dbReference type="EMBL" id="MET4719460.1"/>
    </source>
</evidence>
<reference evidence="1 2" key="1">
    <citation type="submission" date="2024-06" db="EMBL/GenBank/DDBJ databases">
        <title>Genomic Encyclopedia of Type Strains, Phase V (KMG-V): Genome sequencing to study the core and pangenomes of soil and plant-associated prokaryotes.</title>
        <authorList>
            <person name="Whitman W."/>
        </authorList>
    </citation>
    <scope>NUCLEOTIDE SEQUENCE [LARGE SCALE GENOMIC DNA]</scope>
    <source>
        <strain evidence="1 2">USDA 160</strain>
    </source>
</reference>